<dbReference type="Proteomes" id="UP000664859">
    <property type="component" value="Unassembled WGS sequence"/>
</dbReference>
<protein>
    <submittedName>
        <fullName evidence="1">Uncharacterized protein</fullName>
    </submittedName>
</protein>
<accession>A0A835Z5K1</accession>
<dbReference type="AlphaFoldDB" id="A0A835Z5K1"/>
<dbReference type="EMBL" id="JAFCMP010000113">
    <property type="protein sequence ID" value="KAG5186082.1"/>
    <property type="molecule type" value="Genomic_DNA"/>
</dbReference>
<evidence type="ECO:0000313" key="2">
    <source>
        <dbReference type="Proteomes" id="UP000664859"/>
    </source>
</evidence>
<comment type="caution">
    <text evidence="1">The sequence shown here is derived from an EMBL/GenBank/DDBJ whole genome shotgun (WGS) entry which is preliminary data.</text>
</comment>
<sequence length="149" mass="15820">MPARQCACAAAAVTSPSHCRAPVACPRAILHSDVCVRGVHAAVSSGSCGWTMIACSKGLAVYTGGLEQVAAALRDNANCNLPVLHEAAAAGNARHVRHTQRLLCDNKTFVPALFSRLWFCGWVHGSFCVCTALPVCVRQQLICFSTRNL</sequence>
<keyword evidence="2" id="KW-1185">Reference proteome</keyword>
<evidence type="ECO:0000313" key="1">
    <source>
        <dbReference type="EMBL" id="KAG5186082.1"/>
    </source>
</evidence>
<proteinExistence type="predicted"/>
<name>A0A835Z5K1_9STRA</name>
<gene>
    <name evidence="1" type="ORF">JKP88DRAFT_218883</name>
</gene>
<reference evidence="1" key="1">
    <citation type="submission" date="2021-02" db="EMBL/GenBank/DDBJ databases">
        <title>First Annotated Genome of the Yellow-green Alga Tribonema minus.</title>
        <authorList>
            <person name="Mahan K.M."/>
        </authorList>
    </citation>
    <scope>NUCLEOTIDE SEQUENCE</scope>
    <source>
        <strain evidence="1">UTEX B ZZ1240</strain>
    </source>
</reference>
<organism evidence="1 2">
    <name type="scientific">Tribonema minus</name>
    <dbReference type="NCBI Taxonomy" id="303371"/>
    <lineage>
        <taxon>Eukaryota</taxon>
        <taxon>Sar</taxon>
        <taxon>Stramenopiles</taxon>
        <taxon>Ochrophyta</taxon>
        <taxon>PX clade</taxon>
        <taxon>Xanthophyceae</taxon>
        <taxon>Tribonematales</taxon>
        <taxon>Tribonemataceae</taxon>
        <taxon>Tribonema</taxon>
    </lineage>
</organism>